<gene>
    <name evidence="2" type="primary">106089742</name>
</gene>
<evidence type="ECO:0000256" key="1">
    <source>
        <dbReference type="SAM" id="MobiDB-lite"/>
    </source>
</evidence>
<feature type="compositionally biased region" description="Basic and acidic residues" evidence="1">
    <location>
        <begin position="131"/>
        <end position="142"/>
    </location>
</feature>
<dbReference type="Proteomes" id="UP000095300">
    <property type="component" value="Unassembled WGS sequence"/>
</dbReference>
<proteinExistence type="predicted"/>
<accession>A0A1I8Q326</accession>
<sequence>MGNTLPNRRKTRNSNSPYTPSIFGKQSPLERERKGNKQRYELRSKTLPARNRKSKNSKSSKTAAQTLPNHKLIYGTTASATGPICHNAGDSAPTPPPPNGETSRVLFLLYLIHRTWNVITDTKSKSSSHAKVSEKPSNRDSFYETESNYSLSFSDLYEEGGGGRADVSQCCSQYSLCSCSSCYNGIIGANKQGLENLNIGIQNVYNSIDEQFSQDSMVDKAFSICRRLGWKKDADINPPRLLD</sequence>
<name>A0A1I8Q326_STOCA</name>
<organism evidence="2 3">
    <name type="scientific">Stomoxys calcitrans</name>
    <name type="common">Stable fly</name>
    <name type="synonym">Conops calcitrans</name>
    <dbReference type="NCBI Taxonomy" id="35570"/>
    <lineage>
        <taxon>Eukaryota</taxon>
        <taxon>Metazoa</taxon>
        <taxon>Ecdysozoa</taxon>
        <taxon>Arthropoda</taxon>
        <taxon>Hexapoda</taxon>
        <taxon>Insecta</taxon>
        <taxon>Pterygota</taxon>
        <taxon>Neoptera</taxon>
        <taxon>Endopterygota</taxon>
        <taxon>Diptera</taxon>
        <taxon>Brachycera</taxon>
        <taxon>Muscomorpha</taxon>
        <taxon>Muscoidea</taxon>
        <taxon>Muscidae</taxon>
        <taxon>Stomoxys</taxon>
    </lineage>
</organism>
<dbReference type="AlphaFoldDB" id="A0A1I8Q326"/>
<keyword evidence="3" id="KW-1185">Reference proteome</keyword>
<evidence type="ECO:0000313" key="2">
    <source>
        <dbReference type="EnsemblMetazoa" id="SCAU013426-PA"/>
    </source>
</evidence>
<dbReference type="STRING" id="35570.A0A1I8Q326"/>
<reference evidence="2" key="1">
    <citation type="submission" date="2020-05" db="UniProtKB">
        <authorList>
            <consortium name="EnsemblMetazoa"/>
        </authorList>
    </citation>
    <scope>IDENTIFICATION</scope>
    <source>
        <strain evidence="2">USDA</strain>
    </source>
</reference>
<dbReference type="EnsemblMetazoa" id="SCAU013426-RA">
    <property type="protein sequence ID" value="SCAU013426-PA"/>
    <property type="gene ID" value="SCAU013426"/>
</dbReference>
<evidence type="ECO:0000313" key="3">
    <source>
        <dbReference type="Proteomes" id="UP000095300"/>
    </source>
</evidence>
<feature type="region of interest" description="Disordered" evidence="1">
    <location>
        <begin position="123"/>
        <end position="142"/>
    </location>
</feature>
<protein>
    <submittedName>
        <fullName evidence="2">Uncharacterized protein</fullName>
    </submittedName>
</protein>
<feature type="compositionally biased region" description="Basic and acidic residues" evidence="1">
    <location>
        <begin position="28"/>
        <end position="44"/>
    </location>
</feature>
<dbReference type="VEuPathDB" id="VectorBase:SCAU013426"/>
<feature type="region of interest" description="Disordered" evidence="1">
    <location>
        <begin position="1"/>
        <end position="69"/>
    </location>
</feature>